<keyword evidence="2" id="KW-0460">Magnesium</keyword>
<evidence type="ECO:0000313" key="4">
    <source>
        <dbReference type="Proteomes" id="UP000255467"/>
    </source>
</evidence>
<name>A0A378YT32_9NOCA</name>
<keyword evidence="4" id="KW-1185">Reference proteome</keyword>
<keyword evidence="1 2" id="KW-0456">Lyase</keyword>
<gene>
    <name evidence="3" type="primary">cyc1</name>
    <name evidence="3" type="ORF">NCTC1934_03925</name>
</gene>
<evidence type="ECO:0000256" key="1">
    <source>
        <dbReference type="ARBA" id="ARBA00023239"/>
    </source>
</evidence>
<dbReference type="SUPFAM" id="SSF48576">
    <property type="entry name" value="Terpenoid synthases"/>
    <property type="match status" value="1"/>
</dbReference>
<dbReference type="STRING" id="1406858.GCA_000710895_04353"/>
<comment type="cofactor">
    <cofactor evidence="2">
        <name>Mg(2+)</name>
        <dbReference type="ChEBI" id="CHEBI:18420"/>
    </cofactor>
</comment>
<dbReference type="InterPro" id="IPR008949">
    <property type="entry name" value="Isoprenoid_synthase_dom_sf"/>
</dbReference>
<proteinExistence type="inferred from homology"/>
<reference evidence="3 4" key="1">
    <citation type="submission" date="2018-06" db="EMBL/GenBank/DDBJ databases">
        <authorList>
            <consortium name="Pathogen Informatics"/>
            <person name="Doyle S."/>
        </authorList>
    </citation>
    <scope>NUCLEOTIDE SEQUENCE [LARGE SCALE GENOMIC DNA]</scope>
    <source>
        <strain evidence="3 4">NCTC1934</strain>
    </source>
</reference>
<dbReference type="Proteomes" id="UP000255467">
    <property type="component" value="Unassembled WGS sequence"/>
</dbReference>
<dbReference type="PANTHER" id="PTHR35201">
    <property type="entry name" value="TERPENE SYNTHASE"/>
    <property type="match status" value="1"/>
</dbReference>
<dbReference type="EMBL" id="UGRY01000002">
    <property type="protein sequence ID" value="SUA79710.1"/>
    <property type="molecule type" value="Genomic_DNA"/>
</dbReference>
<keyword evidence="2" id="KW-0479">Metal-binding</keyword>
<evidence type="ECO:0000256" key="2">
    <source>
        <dbReference type="RuleBase" id="RU366034"/>
    </source>
</evidence>
<dbReference type="Pfam" id="PF19086">
    <property type="entry name" value="Terpene_syn_C_2"/>
    <property type="match status" value="1"/>
</dbReference>
<dbReference type="PANTHER" id="PTHR35201:SF4">
    <property type="entry name" value="BETA-PINACENE SYNTHASE-RELATED"/>
    <property type="match status" value="1"/>
</dbReference>
<sequence length="354" mass="40301">MTAEGRQATNDGLPMPRLFMPFDECTENPAMSATAAGVWAWVDSFELTPTDSSRKHLERTETPWIASLFYPQAAPHVLPVLTQHLAWAFIVDDQFDDGPVGRDVAQATAAVTELRAQLETAPTRARSRPARALRDIWTRAVARRSRGWIEQFSTSTGEWLDSLRLDAEDRRHDYRPTIAEYRRRRRYGSGMPMFFDLAELSVGVDVDPRLRALPEFSRARLWLAEWIGLHNDIYMARKDLEIDPAHNAVCIVHRTGGLSLEQSLVAVSDMADHCMRRYLECERECRSAFDATAASARDRADAEQCFVSYPQVCRACFDIEGRTQRYRNASDYLAAARHSRDEAPDWTAQRLFGD</sequence>
<evidence type="ECO:0000313" key="3">
    <source>
        <dbReference type="EMBL" id="SUA79710.1"/>
    </source>
</evidence>
<dbReference type="AlphaFoldDB" id="A0A378YT32"/>
<dbReference type="EC" id="4.2.3.-" evidence="2"/>
<dbReference type="Gene3D" id="1.10.600.10">
    <property type="entry name" value="Farnesyl Diphosphate Synthase"/>
    <property type="match status" value="1"/>
</dbReference>
<comment type="similarity">
    <text evidence="2">Belongs to the terpene synthase family.</text>
</comment>
<organism evidence="3 4">
    <name type="scientific">Nocardia otitidiscaviarum</name>
    <dbReference type="NCBI Taxonomy" id="1823"/>
    <lineage>
        <taxon>Bacteria</taxon>
        <taxon>Bacillati</taxon>
        <taxon>Actinomycetota</taxon>
        <taxon>Actinomycetes</taxon>
        <taxon>Mycobacteriales</taxon>
        <taxon>Nocardiaceae</taxon>
        <taxon>Nocardia</taxon>
    </lineage>
</organism>
<dbReference type="GO" id="GO:0010333">
    <property type="term" value="F:terpene synthase activity"/>
    <property type="evidence" value="ECO:0007669"/>
    <property type="project" value="InterPro"/>
</dbReference>
<accession>A0A378YT32</accession>
<protein>
    <recommendedName>
        <fullName evidence="2">Terpene synthase</fullName>
        <ecNumber evidence="2">4.2.3.-</ecNumber>
    </recommendedName>
</protein>
<dbReference type="InterPro" id="IPR034686">
    <property type="entry name" value="Terpene_cyclase-like_2"/>
</dbReference>
<dbReference type="GO" id="GO:0046872">
    <property type="term" value="F:metal ion binding"/>
    <property type="evidence" value="ECO:0007669"/>
    <property type="project" value="UniProtKB-KW"/>
</dbReference>